<dbReference type="Proteomes" id="UP000067711">
    <property type="component" value="Chromosome 2"/>
</dbReference>
<protein>
    <submittedName>
        <fullName evidence="2">Uncharacterized protein</fullName>
    </submittedName>
</protein>
<organism evidence="2 3">
    <name type="scientific">Burkholderia mayonis</name>
    <dbReference type="NCBI Taxonomy" id="1385591"/>
    <lineage>
        <taxon>Bacteria</taxon>
        <taxon>Pseudomonadati</taxon>
        <taxon>Pseudomonadota</taxon>
        <taxon>Betaproteobacteria</taxon>
        <taxon>Burkholderiales</taxon>
        <taxon>Burkholderiaceae</taxon>
        <taxon>Burkholderia</taxon>
        <taxon>pseudomallei group</taxon>
    </lineage>
</organism>
<reference evidence="2 3" key="1">
    <citation type="submission" date="2015-12" db="EMBL/GenBank/DDBJ databases">
        <title>Diversity of Burkholderia near neighbor genomes.</title>
        <authorList>
            <person name="Sahl J."/>
            <person name="Wagner D."/>
            <person name="Keim P."/>
        </authorList>
    </citation>
    <scope>NUCLEOTIDE SEQUENCE [LARGE SCALE GENOMIC DNA]</scope>
    <source>
        <strain evidence="2 3">BDU8</strain>
    </source>
</reference>
<evidence type="ECO:0000256" key="1">
    <source>
        <dbReference type="SAM" id="Coils"/>
    </source>
</evidence>
<feature type="coiled-coil region" evidence="1">
    <location>
        <begin position="4"/>
        <end position="41"/>
    </location>
</feature>
<name>A0A1B4FUE5_9BURK</name>
<accession>A0A1B4FUE5</accession>
<dbReference type="AlphaFoldDB" id="A0A1B4FUE5"/>
<evidence type="ECO:0000313" key="2">
    <source>
        <dbReference type="EMBL" id="AOJ07272.1"/>
    </source>
</evidence>
<gene>
    <name evidence="2" type="ORF">WS71_08085</name>
</gene>
<keyword evidence="1" id="KW-0175">Coiled coil</keyword>
<proteinExistence type="predicted"/>
<dbReference type="EMBL" id="CP013388">
    <property type="protein sequence ID" value="AOJ07272.1"/>
    <property type="molecule type" value="Genomic_DNA"/>
</dbReference>
<evidence type="ECO:0000313" key="3">
    <source>
        <dbReference type="Proteomes" id="UP000067711"/>
    </source>
</evidence>
<sequence length="117" mass="13087">MQGLEQLKDAMTDLRRRKEAMREQMQAFQALQDEVAALRARAAHDPDARRKLQRLDDLMRHGGQGLADRMNEQAGKAERCLKRLGDEVAQLASGGAAPEAAASRESRAVKQFNRVFV</sequence>
<dbReference type="RefSeq" id="WP_066494390.1">
    <property type="nucleotide sequence ID" value="NZ_CP013388.1"/>
</dbReference>